<evidence type="ECO:0000256" key="6">
    <source>
        <dbReference type="SAM" id="Phobius"/>
    </source>
</evidence>
<feature type="transmembrane region" description="Helical" evidence="6">
    <location>
        <begin position="114"/>
        <end position="134"/>
    </location>
</feature>
<dbReference type="Gene3D" id="1.20.1250.20">
    <property type="entry name" value="MFS general substrate transporter like domains"/>
    <property type="match status" value="1"/>
</dbReference>
<dbReference type="AlphaFoldDB" id="A0A158CIE4"/>
<dbReference type="InterPro" id="IPR036259">
    <property type="entry name" value="MFS_trans_sf"/>
</dbReference>
<proteinExistence type="predicted"/>
<evidence type="ECO:0000313" key="8">
    <source>
        <dbReference type="Proteomes" id="UP000054596"/>
    </source>
</evidence>
<dbReference type="InterPro" id="IPR011701">
    <property type="entry name" value="MFS"/>
</dbReference>
<evidence type="ECO:0000256" key="3">
    <source>
        <dbReference type="ARBA" id="ARBA00022692"/>
    </source>
</evidence>
<dbReference type="Pfam" id="PF07690">
    <property type="entry name" value="MFS_1"/>
    <property type="match status" value="1"/>
</dbReference>
<dbReference type="GO" id="GO:0022857">
    <property type="term" value="F:transmembrane transporter activity"/>
    <property type="evidence" value="ECO:0007669"/>
    <property type="project" value="InterPro"/>
</dbReference>
<sequence>MIAVPFPLAIYGLSMWLPTIIKGFGVTDSTTGLLSGVPYLFAVLGLCIVPRHSDKKRERYWHIVAVTSFGAVMLATSAWAGSAQLQFAFICLAAFSLYAIQPVVWALPGEFLTGASAAVGIAAINSIGNLGGYFGPAGVGFIKDRTGSLTAGLYFLAATLLVAVIVTFAVRAALERPRAG</sequence>
<accession>A0A158CIE4</accession>
<feature type="transmembrane region" description="Helical" evidence="6">
    <location>
        <begin position="154"/>
        <end position="174"/>
    </location>
</feature>
<name>A0A158CIE4_9BURK</name>
<gene>
    <name evidence="7" type="ORF">AWB82_05444</name>
</gene>
<dbReference type="STRING" id="1777143.AWB82_05444"/>
<keyword evidence="4 6" id="KW-1133">Transmembrane helix</keyword>
<dbReference type="PANTHER" id="PTHR43791">
    <property type="entry name" value="PERMEASE-RELATED"/>
    <property type="match status" value="1"/>
</dbReference>
<dbReference type="GO" id="GO:0016020">
    <property type="term" value="C:membrane"/>
    <property type="evidence" value="ECO:0007669"/>
    <property type="project" value="UniProtKB-SubCell"/>
</dbReference>
<dbReference type="EMBL" id="FCOJ02000050">
    <property type="protein sequence ID" value="SAK82052.1"/>
    <property type="molecule type" value="Genomic_DNA"/>
</dbReference>
<evidence type="ECO:0000256" key="5">
    <source>
        <dbReference type="ARBA" id="ARBA00023136"/>
    </source>
</evidence>
<feature type="transmembrane region" description="Helical" evidence="6">
    <location>
        <begin position="32"/>
        <end position="49"/>
    </location>
</feature>
<feature type="transmembrane region" description="Helical" evidence="6">
    <location>
        <begin position="87"/>
        <end position="107"/>
    </location>
</feature>
<keyword evidence="5 6" id="KW-0472">Membrane</keyword>
<protein>
    <submittedName>
        <fullName evidence="7">Major facilitator transporter</fullName>
    </submittedName>
</protein>
<keyword evidence="2" id="KW-0813">Transport</keyword>
<dbReference type="PANTHER" id="PTHR43791:SF36">
    <property type="entry name" value="TRANSPORTER, PUTATIVE (AFU_ORTHOLOGUE AFUA_6G08340)-RELATED"/>
    <property type="match status" value="1"/>
</dbReference>
<evidence type="ECO:0000256" key="1">
    <source>
        <dbReference type="ARBA" id="ARBA00004141"/>
    </source>
</evidence>
<keyword evidence="3 6" id="KW-0812">Transmembrane</keyword>
<evidence type="ECO:0000256" key="4">
    <source>
        <dbReference type="ARBA" id="ARBA00022989"/>
    </source>
</evidence>
<dbReference type="SUPFAM" id="SSF103473">
    <property type="entry name" value="MFS general substrate transporter"/>
    <property type="match status" value="1"/>
</dbReference>
<evidence type="ECO:0000256" key="2">
    <source>
        <dbReference type="ARBA" id="ARBA00022448"/>
    </source>
</evidence>
<reference evidence="7" key="1">
    <citation type="submission" date="2016-01" db="EMBL/GenBank/DDBJ databases">
        <authorList>
            <person name="Peeters C."/>
        </authorList>
    </citation>
    <scope>NUCLEOTIDE SEQUENCE [LARGE SCALE GENOMIC DNA]</scope>
    <source>
        <strain evidence="7">LMG 29325</strain>
    </source>
</reference>
<organism evidence="7 8">
    <name type="scientific">Caballeronia glebae</name>
    <dbReference type="NCBI Taxonomy" id="1777143"/>
    <lineage>
        <taxon>Bacteria</taxon>
        <taxon>Pseudomonadati</taxon>
        <taxon>Pseudomonadota</taxon>
        <taxon>Betaproteobacteria</taxon>
        <taxon>Burkholderiales</taxon>
        <taxon>Burkholderiaceae</taxon>
        <taxon>Caballeronia</taxon>
    </lineage>
</organism>
<evidence type="ECO:0000313" key="7">
    <source>
        <dbReference type="EMBL" id="SAK82052.1"/>
    </source>
</evidence>
<comment type="caution">
    <text evidence="7">The sequence shown here is derived from an EMBL/GenBank/DDBJ whole genome shotgun (WGS) entry which is preliminary data.</text>
</comment>
<keyword evidence="8" id="KW-1185">Reference proteome</keyword>
<comment type="subcellular location">
    <subcellularLocation>
        <location evidence="1">Membrane</location>
        <topology evidence="1">Multi-pass membrane protein</topology>
    </subcellularLocation>
</comment>
<dbReference type="Proteomes" id="UP000054596">
    <property type="component" value="Unassembled WGS sequence"/>
</dbReference>
<feature type="transmembrane region" description="Helical" evidence="6">
    <location>
        <begin position="61"/>
        <end position="81"/>
    </location>
</feature>